<accession>A0A4Y7Q3G5</accession>
<evidence type="ECO:0008006" key="4">
    <source>
        <dbReference type="Google" id="ProtNLM"/>
    </source>
</evidence>
<feature type="region of interest" description="Disordered" evidence="1">
    <location>
        <begin position="1"/>
        <end position="31"/>
    </location>
</feature>
<dbReference type="EMBL" id="ML170176">
    <property type="protein sequence ID" value="TDL22193.1"/>
    <property type="molecule type" value="Genomic_DNA"/>
</dbReference>
<dbReference type="OrthoDB" id="3252135at2759"/>
<keyword evidence="3" id="KW-1185">Reference proteome</keyword>
<evidence type="ECO:0000313" key="2">
    <source>
        <dbReference type="EMBL" id="TDL22193.1"/>
    </source>
</evidence>
<organism evidence="2 3">
    <name type="scientific">Rickenella mellea</name>
    <dbReference type="NCBI Taxonomy" id="50990"/>
    <lineage>
        <taxon>Eukaryota</taxon>
        <taxon>Fungi</taxon>
        <taxon>Dikarya</taxon>
        <taxon>Basidiomycota</taxon>
        <taxon>Agaricomycotina</taxon>
        <taxon>Agaricomycetes</taxon>
        <taxon>Hymenochaetales</taxon>
        <taxon>Rickenellaceae</taxon>
        <taxon>Rickenella</taxon>
    </lineage>
</organism>
<feature type="compositionally biased region" description="Pro residues" evidence="1">
    <location>
        <begin position="9"/>
        <end position="19"/>
    </location>
</feature>
<gene>
    <name evidence="2" type="ORF">BD410DRAFT_723376</name>
</gene>
<sequence>MSSNDQPVAPFPASLPPYSPSSNTPSYSTYPSANEQRLASNGADFLYRRLAPNAIFEKCHKRTGVSLTLFHQEDGASIPWYGRDAWIEGHVSLADSVHVETVDVKLEGRLDLIIAEGGKKSTSMLSNLSSLWRSSKLSDQACPHTLPFRIRMPSTFIEHDGLRPLPPTYDFICPGVPGLSVHSSYTIRIIITRARKFLWNSTQQYVLKTDFIYYPRTRTTTPVMRTHLSFSSALKIAPEEYFQVECRVNTRTESALAPINCNLFIPSSQAYAITESIPFHLHLAAPKPSLDALFPIDRGSSNNFSRAISTTNGRHRTIRVYLLRQIRVEVRGQRVWRTAVLGEGQLVGSPPQYDSDTTRSGHETCEAMDWDGTVQVTEKIDVGGFAVDNLVVKDFIVLEITPPNPSTNPLLVTRHTHPIRLVTDTCEDIWDV</sequence>
<evidence type="ECO:0000313" key="3">
    <source>
        <dbReference type="Proteomes" id="UP000294933"/>
    </source>
</evidence>
<proteinExistence type="predicted"/>
<dbReference type="AlphaFoldDB" id="A0A4Y7Q3G5"/>
<dbReference type="VEuPathDB" id="FungiDB:BD410DRAFT_723376"/>
<dbReference type="STRING" id="50990.A0A4Y7Q3G5"/>
<protein>
    <recommendedName>
        <fullName evidence="4">Arrestin-like N-terminal domain-containing protein</fullName>
    </recommendedName>
</protein>
<name>A0A4Y7Q3G5_9AGAM</name>
<evidence type="ECO:0000256" key="1">
    <source>
        <dbReference type="SAM" id="MobiDB-lite"/>
    </source>
</evidence>
<reference evidence="2 3" key="1">
    <citation type="submission" date="2018-06" db="EMBL/GenBank/DDBJ databases">
        <title>A transcriptomic atlas of mushroom development highlights an independent origin of complex multicellularity.</title>
        <authorList>
            <consortium name="DOE Joint Genome Institute"/>
            <person name="Krizsan K."/>
            <person name="Almasi E."/>
            <person name="Merenyi Z."/>
            <person name="Sahu N."/>
            <person name="Viragh M."/>
            <person name="Koszo T."/>
            <person name="Mondo S."/>
            <person name="Kiss B."/>
            <person name="Balint B."/>
            <person name="Kues U."/>
            <person name="Barry K."/>
            <person name="Hegedus J.C."/>
            <person name="Henrissat B."/>
            <person name="Johnson J."/>
            <person name="Lipzen A."/>
            <person name="Ohm R."/>
            <person name="Nagy I."/>
            <person name="Pangilinan J."/>
            <person name="Yan J."/>
            <person name="Xiong Y."/>
            <person name="Grigoriev I.V."/>
            <person name="Hibbett D.S."/>
            <person name="Nagy L.G."/>
        </authorList>
    </citation>
    <scope>NUCLEOTIDE SEQUENCE [LARGE SCALE GENOMIC DNA]</scope>
    <source>
        <strain evidence="2 3">SZMC22713</strain>
    </source>
</reference>
<dbReference type="Proteomes" id="UP000294933">
    <property type="component" value="Unassembled WGS sequence"/>
</dbReference>
<feature type="compositionally biased region" description="Low complexity" evidence="1">
    <location>
        <begin position="20"/>
        <end position="31"/>
    </location>
</feature>